<evidence type="ECO:0000256" key="4">
    <source>
        <dbReference type="ARBA" id="ARBA00022989"/>
    </source>
</evidence>
<dbReference type="RefSeq" id="WP_071473790.1">
    <property type="nucleotide sequence ID" value="NZ_MDKE01000055.1"/>
</dbReference>
<dbReference type="EMBL" id="MDKE01000055">
    <property type="protein sequence ID" value="OIN05581.1"/>
    <property type="molecule type" value="Genomic_DNA"/>
</dbReference>
<keyword evidence="8" id="KW-1185">Reference proteome</keyword>
<organism evidence="7 8">
    <name type="scientific">Oceanisphaera psychrotolerans</name>
    <dbReference type="NCBI Taxonomy" id="1414654"/>
    <lineage>
        <taxon>Bacteria</taxon>
        <taxon>Pseudomonadati</taxon>
        <taxon>Pseudomonadota</taxon>
        <taxon>Gammaproteobacteria</taxon>
        <taxon>Aeromonadales</taxon>
        <taxon>Aeromonadaceae</taxon>
        <taxon>Oceanisphaera</taxon>
    </lineage>
</organism>
<comment type="caution">
    <text evidence="7">The sequence shown here is derived from an EMBL/GenBank/DDBJ whole genome shotgun (WGS) entry which is preliminary data.</text>
</comment>
<dbReference type="Gene3D" id="3.30.700.10">
    <property type="entry name" value="Glycoprotein, Type 4 Pilin"/>
    <property type="match status" value="1"/>
</dbReference>
<evidence type="ECO:0008006" key="9">
    <source>
        <dbReference type="Google" id="ProtNLM"/>
    </source>
</evidence>
<dbReference type="STRING" id="1414654.BFR47_05180"/>
<evidence type="ECO:0000256" key="2">
    <source>
        <dbReference type="ARBA" id="ARBA00022481"/>
    </source>
</evidence>
<dbReference type="InterPro" id="IPR012902">
    <property type="entry name" value="N_methyl_site"/>
</dbReference>
<feature type="transmembrane region" description="Helical" evidence="6">
    <location>
        <begin position="12"/>
        <end position="31"/>
    </location>
</feature>
<dbReference type="InterPro" id="IPR045584">
    <property type="entry name" value="Pilin-like"/>
</dbReference>
<dbReference type="PANTHER" id="PTHR30093">
    <property type="entry name" value="GENERAL SECRETION PATHWAY PROTEIN G"/>
    <property type="match status" value="1"/>
</dbReference>
<dbReference type="GO" id="GO:0015628">
    <property type="term" value="P:protein secretion by the type II secretion system"/>
    <property type="evidence" value="ECO:0007669"/>
    <property type="project" value="InterPro"/>
</dbReference>
<dbReference type="PROSITE" id="PS00409">
    <property type="entry name" value="PROKAR_NTER_METHYL"/>
    <property type="match status" value="1"/>
</dbReference>
<dbReference type="SUPFAM" id="SSF54523">
    <property type="entry name" value="Pili subunits"/>
    <property type="match status" value="1"/>
</dbReference>
<keyword evidence="5 6" id="KW-0472">Membrane</keyword>
<reference evidence="7 8" key="1">
    <citation type="submission" date="2016-07" db="EMBL/GenBank/DDBJ databases">
        <title>Draft Genome Sequence of Oceanisphaera psychrotolerans, isolated from coastal sediment samples.</title>
        <authorList>
            <person name="Zhuo S."/>
            <person name="Ruan Z."/>
        </authorList>
    </citation>
    <scope>NUCLEOTIDE SEQUENCE [LARGE SCALE GENOMIC DNA]</scope>
    <source>
        <strain evidence="7 8">LAM-WHM-ZC</strain>
    </source>
</reference>
<accession>A0A1J4QCM7</accession>
<name>A0A1J4QCM7_9GAMM</name>
<sequence length="181" mass="19273">MNIKKKLIQGFTLIELLIVVIILSILAAIVIPQFSASTDDAKTASAQSTLANLRSVIALYYQQHGEYPGNGTAVSADTCTGTKGTGDGLIANAAQTFTDQVTLYSNDAGGACSVSDTDNHRFGPYYKKAALPGDPFMNVATLTVIETGDLKMNASGTTTGGWKYDRKNGKLIINHEDYDDL</sequence>
<evidence type="ECO:0000313" key="8">
    <source>
        <dbReference type="Proteomes" id="UP000243073"/>
    </source>
</evidence>
<keyword evidence="4 6" id="KW-1133">Transmembrane helix</keyword>
<evidence type="ECO:0000256" key="5">
    <source>
        <dbReference type="ARBA" id="ARBA00023136"/>
    </source>
</evidence>
<dbReference type="NCBIfam" id="TIGR02532">
    <property type="entry name" value="IV_pilin_GFxxxE"/>
    <property type="match status" value="1"/>
</dbReference>
<dbReference type="Pfam" id="PF07963">
    <property type="entry name" value="N_methyl"/>
    <property type="match status" value="1"/>
</dbReference>
<dbReference type="PRINTS" id="PR00813">
    <property type="entry name" value="BCTERIALGSPG"/>
</dbReference>
<evidence type="ECO:0000256" key="1">
    <source>
        <dbReference type="ARBA" id="ARBA00004167"/>
    </source>
</evidence>
<proteinExistence type="predicted"/>
<dbReference type="GO" id="GO:0015627">
    <property type="term" value="C:type II protein secretion system complex"/>
    <property type="evidence" value="ECO:0007669"/>
    <property type="project" value="InterPro"/>
</dbReference>
<evidence type="ECO:0000313" key="7">
    <source>
        <dbReference type="EMBL" id="OIN05581.1"/>
    </source>
</evidence>
<evidence type="ECO:0000256" key="3">
    <source>
        <dbReference type="ARBA" id="ARBA00022692"/>
    </source>
</evidence>
<keyword evidence="3 6" id="KW-0812">Transmembrane</keyword>
<dbReference type="InterPro" id="IPR000983">
    <property type="entry name" value="Bac_GSPG_pilin"/>
</dbReference>
<dbReference type="PANTHER" id="PTHR30093:SF44">
    <property type="entry name" value="TYPE II SECRETION SYSTEM CORE PROTEIN G"/>
    <property type="match status" value="1"/>
</dbReference>
<dbReference type="Proteomes" id="UP000243073">
    <property type="component" value="Unassembled WGS sequence"/>
</dbReference>
<comment type="subcellular location">
    <subcellularLocation>
        <location evidence="1">Membrane</location>
        <topology evidence="1">Single-pass membrane protein</topology>
    </subcellularLocation>
</comment>
<evidence type="ECO:0000256" key="6">
    <source>
        <dbReference type="SAM" id="Phobius"/>
    </source>
</evidence>
<gene>
    <name evidence="7" type="ORF">BFR47_05180</name>
</gene>
<keyword evidence="2" id="KW-0488">Methylation</keyword>
<dbReference type="GO" id="GO:0016020">
    <property type="term" value="C:membrane"/>
    <property type="evidence" value="ECO:0007669"/>
    <property type="project" value="UniProtKB-SubCell"/>
</dbReference>
<dbReference type="AlphaFoldDB" id="A0A1J4QCM7"/>
<protein>
    <recommendedName>
        <fullName evidence="9">Prepilin-type N-terminal cleavage/methylation domain-containing protein</fullName>
    </recommendedName>
</protein>